<dbReference type="InterPro" id="IPR008042">
    <property type="entry name" value="Retrotrans_Pao"/>
</dbReference>
<dbReference type="Gene3D" id="2.40.70.10">
    <property type="entry name" value="Acid Proteases"/>
    <property type="match status" value="1"/>
</dbReference>
<dbReference type="InterPro" id="IPR036397">
    <property type="entry name" value="RNaseH_sf"/>
</dbReference>
<dbReference type="InterPro" id="IPR012337">
    <property type="entry name" value="RNaseH-like_sf"/>
</dbReference>
<accession>A0A0C2DKW6</accession>
<dbReference type="OrthoDB" id="5875526at2759"/>
<feature type="compositionally biased region" description="Polar residues" evidence="1">
    <location>
        <begin position="436"/>
        <end position="449"/>
    </location>
</feature>
<evidence type="ECO:0000259" key="2">
    <source>
        <dbReference type="PROSITE" id="PS50994"/>
    </source>
</evidence>
<organism evidence="3 4">
    <name type="scientific">Ancylostoma duodenale</name>
    <dbReference type="NCBI Taxonomy" id="51022"/>
    <lineage>
        <taxon>Eukaryota</taxon>
        <taxon>Metazoa</taxon>
        <taxon>Ecdysozoa</taxon>
        <taxon>Nematoda</taxon>
        <taxon>Chromadorea</taxon>
        <taxon>Rhabditida</taxon>
        <taxon>Rhabditina</taxon>
        <taxon>Rhabditomorpha</taxon>
        <taxon>Strongyloidea</taxon>
        <taxon>Ancylostomatidae</taxon>
        <taxon>Ancylostomatinae</taxon>
        <taxon>Ancylostoma</taxon>
    </lineage>
</organism>
<proteinExistence type="predicted"/>
<sequence>MSAQLRTQKRLLTTFTNKLEHIVPKIKDEKLEELPLDPNASLTLTHQYASMLEEAISAINSAILKVEESLNDFTLLVDRFEESSTSVQDDYDEYSCKSESALSYAFDLIILLQARLQAMNSCTHASPPRLSATDDTADNHAQTPQLQTKKIELPPLPIPTFGGNIWEWENFWEIFSNNIHFQDIPEIVKYNYLLNALKGEARECFKKFQATKDNYAKAIEFLLSKYNNKEILINNLIEHLDACTMRSSSVRDQRSLLEEEQVIITQLAEKGEQVNSHWLIKKVLAKFPDSVKRKVISKRQGHEPSLPFTMETLFKYVDEILATEEMYLMFADKNSISQQKANNIPRKPRNNQPITAVCMYCRGSHSSFSYTKLATPQERSLYLRQNHLCLICASSKHSTTECKGRPCCNGAHHTSCCFKAKSPSKPPPSQQKSETKGTSKPITKGSQKPSRAAVATIQSNSIYQPSNMNRDNGKIEPESILNTQIPDRPYLLRGKITVMDNETRAMSKVDVLLDTGAGTSFIDSSLAAKLHLPVIEYKNIRLHTFGSKETKQEKCALVRLEGWDDEGTLHSLDLLTYDVLTRSFSPLQVSIEDRIFMNSLDISLSMRKDKTFVKPLILLGCDQLWSLMRESKSSNIPNDSTNQISISQCIDDFNHWDRHWSMDGASAAQIYTITAPGSEITEEEKETWDQYWAMDKAGTEEFSNTEKDVRAALDKRVWQSFNETIQRREDGYYVRPPPPWKEPYQYLPDNKALAQKRLANVWSSLRKDINVLNQYNGVFQEQLQNNIIEIVDETALTRGNQVHYIFRQPVFTPHKATTKLRIGQHIIINNYAKETSLSQNIKENLYVDNLILTTDTLKDAVNIYNKSKQMFQEIHMNLREFTSNSVLLTNELKESDRSAQQCPKVLGIIWDASRDMIQLSCNVPITTKVTKRVVMSKIAAIYDPLGWLVLLLHQAKIFLQELWKQQYDWDTQLPNDKKQNWHSIVISISGFEKDLPRFLASKGSTNLLVTFADASSNTVAYLYHGDRANIIMAKSKLPSIQVQYTIPKLELNAMTLAMRLTNSVLDQLHSVVNIQEIYVFSDSEVVLKWLQLKPEKEVGQFVHNRLIEIRKIHNHITEQNRLVRFGYVASHDNPADCGTRGLSRDEFAMHFWWTMQSPPSDWLENNKFFILKTDDTGDELPSLACEQFIEILTISKKSSAEDDSDLFEPGQVRTWTKAKRVLAYALRFLLVAKLNMKRINKIMLFDKVQYPLDSIFLSRPEVQLSGKLLMKNHQNTNVTEQIIRSLHHLNIQSDSEGILRCHGRLGKAQLEDSAKYPIFILQKSFLAEIIIRDYHQKWHPVRTTSDIQGKCYGAILTCMVTRMVYLDVVSDLTTTAFLNMLRRFFARRGVPQSITSDYAPTFDLGNTILQESIQAAQNDPTVIGEVGSREIDWRHITPYAPWQGGFYERLIKTVKHSLYKTLGSSLVPLEELSTVVCEIEALLNTRPLTYIANDFNQDQILRPINFQQRNIQLSYPLEYTSDAEDPAYLPPTEAAAINTKRQAIAALEASCKLTEKFWHTCINAIPNGAA</sequence>
<protein>
    <submittedName>
        <fullName evidence="3">Pao retrotransposon peptidase</fullName>
    </submittedName>
</protein>
<reference evidence="3 4" key="1">
    <citation type="submission" date="2013-12" db="EMBL/GenBank/DDBJ databases">
        <title>Draft genome of the parsitic nematode Ancylostoma duodenale.</title>
        <authorList>
            <person name="Mitreva M."/>
        </authorList>
    </citation>
    <scope>NUCLEOTIDE SEQUENCE [LARGE SCALE GENOMIC DNA]</scope>
    <source>
        <strain evidence="3 4">Zhejiang</strain>
    </source>
</reference>
<dbReference type="Pfam" id="PF03564">
    <property type="entry name" value="DUF1759"/>
    <property type="match status" value="1"/>
</dbReference>
<dbReference type="Pfam" id="PF05380">
    <property type="entry name" value="Peptidase_A17"/>
    <property type="match status" value="1"/>
</dbReference>
<dbReference type="SUPFAM" id="SSF53098">
    <property type="entry name" value="Ribonuclease H-like"/>
    <property type="match status" value="1"/>
</dbReference>
<keyword evidence="4" id="KW-1185">Reference proteome</keyword>
<feature type="domain" description="Integrase catalytic" evidence="2">
    <location>
        <begin position="1313"/>
        <end position="1511"/>
    </location>
</feature>
<dbReference type="GO" id="GO:0003676">
    <property type="term" value="F:nucleic acid binding"/>
    <property type="evidence" value="ECO:0007669"/>
    <property type="project" value="InterPro"/>
</dbReference>
<feature type="region of interest" description="Disordered" evidence="1">
    <location>
        <begin position="125"/>
        <end position="149"/>
    </location>
</feature>
<gene>
    <name evidence="3" type="ORF">ANCDUO_06469</name>
</gene>
<dbReference type="Proteomes" id="UP000054047">
    <property type="component" value="Unassembled WGS sequence"/>
</dbReference>
<dbReference type="PROSITE" id="PS50994">
    <property type="entry name" value="INTEGRASE"/>
    <property type="match status" value="1"/>
</dbReference>
<evidence type="ECO:0000313" key="4">
    <source>
        <dbReference type="Proteomes" id="UP000054047"/>
    </source>
</evidence>
<dbReference type="Gene3D" id="3.30.420.10">
    <property type="entry name" value="Ribonuclease H-like superfamily/Ribonuclease H"/>
    <property type="match status" value="1"/>
</dbReference>
<evidence type="ECO:0000313" key="3">
    <source>
        <dbReference type="EMBL" id="KIH63232.1"/>
    </source>
</evidence>
<dbReference type="InterPro" id="IPR021109">
    <property type="entry name" value="Peptidase_aspartic_dom_sf"/>
</dbReference>
<dbReference type="CDD" id="cd00303">
    <property type="entry name" value="retropepsin_like"/>
    <property type="match status" value="1"/>
</dbReference>
<feature type="compositionally biased region" description="Polar residues" evidence="1">
    <location>
        <begin position="139"/>
        <end position="148"/>
    </location>
</feature>
<evidence type="ECO:0000256" key="1">
    <source>
        <dbReference type="SAM" id="MobiDB-lite"/>
    </source>
</evidence>
<name>A0A0C2DKW6_9BILA</name>
<dbReference type="EMBL" id="KN728795">
    <property type="protein sequence ID" value="KIH63232.1"/>
    <property type="molecule type" value="Genomic_DNA"/>
</dbReference>
<dbReference type="PANTHER" id="PTHR47331">
    <property type="entry name" value="PHD-TYPE DOMAIN-CONTAINING PROTEIN"/>
    <property type="match status" value="1"/>
</dbReference>
<dbReference type="InterPro" id="IPR001584">
    <property type="entry name" value="Integrase_cat-core"/>
</dbReference>
<dbReference type="GO" id="GO:0015074">
    <property type="term" value="P:DNA integration"/>
    <property type="evidence" value="ECO:0007669"/>
    <property type="project" value="InterPro"/>
</dbReference>
<feature type="region of interest" description="Disordered" evidence="1">
    <location>
        <begin position="419"/>
        <end position="451"/>
    </location>
</feature>
<dbReference type="InterPro" id="IPR005312">
    <property type="entry name" value="DUF1759"/>
</dbReference>